<dbReference type="RefSeq" id="WP_354549315.1">
    <property type="nucleotide sequence ID" value="NZ_JBEPSM010000001.1"/>
</dbReference>
<keyword evidence="2" id="KW-0808">Transferase</keyword>
<proteinExistence type="predicted"/>
<comment type="caution">
    <text evidence="2">The sequence shown here is derived from an EMBL/GenBank/DDBJ whole genome shotgun (WGS) entry which is preliminary data.</text>
</comment>
<dbReference type="Pfam" id="PF01755">
    <property type="entry name" value="Glyco_transf_25"/>
    <property type="match status" value="1"/>
</dbReference>
<dbReference type="InterPro" id="IPR002654">
    <property type="entry name" value="Glyco_trans_25"/>
</dbReference>
<accession>A0ABV2QVX6</accession>
<evidence type="ECO:0000313" key="3">
    <source>
        <dbReference type="Proteomes" id="UP001549321"/>
    </source>
</evidence>
<gene>
    <name evidence="2" type="ORF">ABIE08_001082</name>
</gene>
<dbReference type="EMBL" id="JBEPSM010000001">
    <property type="protein sequence ID" value="MET4633169.1"/>
    <property type="molecule type" value="Genomic_DNA"/>
</dbReference>
<evidence type="ECO:0000313" key="2">
    <source>
        <dbReference type="EMBL" id="MET4633169.1"/>
    </source>
</evidence>
<feature type="domain" description="Glycosyl transferase family 25" evidence="1">
    <location>
        <begin position="3"/>
        <end position="164"/>
    </location>
</feature>
<name>A0ABV2QVX6_9HYPH</name>
<sequence>MRVVVINLDRSPDRLAMFREQAEGMGLAFERMAAIDATTVVEPRGRLTAGEIACFESHRRVWKELVESGDGWLAVFEDDVVLAPALAGLLAAPEQLPARADLIKLEAFTDEVALARRHLTFDGFALHRMLSRHRGSAGYLISRRAAARLLQQTDGFLRPIDVLIFDPDNPVTRGLRLLQAVPALCIQEHFLAKKALRPPRHESLIRHSGPTTVPRPSQLTPLGRLGREIRRLGTQVVRLAARMRKGVVPSQRMVVPFADS</sequence>
<dbReference type="Proteomes" id="UP001549321">
    <property type="component" value="Unassembled WGS sequence"/>
</dbReference>
<evidence type="ECO:0000259" key="1">
    <source>
        <dbReference type="Pfam" id="PF01755"/>
    </source>
</evidence>
<dbReference type="CDD" id="cd06532">
    <property type="entry name" value="Glyco_transf_25"/>
    <property type="match status" value="1"/>
</dbReference>
<organism evidence="2 3">
    <name type="scientific">Kaistia defluvii</name>
    <dbReference type="NCBI Taxonomy" id="410841"/>
    <lineage>
        <taxon>Bacteria</taxon>
        <taxon>Pseudomonadati</taxon>
        <taxon>Pseudomonadota</taxon>
        <taxon>Alphaproteobacteria</taxon>
        <taxon>Hyphomicrobiales</taxon>
        <taxon>Kaistiaceae</taxon>
        <taxon>Kaistia</taxon>
    </lineage>
</organism>
<dbReference type="GO" id="GO:0016740">
    <property type="term" value="F:transferase activity"/>
    <property type="evidence" value="ECO:0007669"/>
    <property type="project" value="UniProtKB-KW"/>
</dbReference>
<protein>
    <submittedName>
        <fullName evidence="2">Glycosyl transferase family 25</fullName>
    </submittedName>
</protein>
<reference evidence="2 3" key="1">
    <citation type="submission" date="2024-06" db="EMBL/GenBank/DDBJ databases">
        <title>Sorghum-associated microbial communities from plants grown in Nebraska, USA.</title>
        <authorList>
            <person name="Schachtman D."/>
        </authorList>
    </citation>
    <scope>NUCLEOTIDE SEQUENCE [LARGE SCALE GENOMIC DNA]</scope>
    <source>
        <strain evidence="2 3">3207</strain>
    </source>
</reference>
<keyword evidence="3" id="KW-1185">Reference proteome</keyword>